<proteinExistence type="inferred from homology"/>
<keyword evidence="3" id="KW-0808">Transferase</keyword>
<evidence type="ECO:0000256" key="3">
    <source>
        <dbReference type="ARBA" id="ARBA00022679"/>
    </source>
</evidence>
<dbReference type="InterPro" id="IPR023213">
    <property type="entry name" value="CAT-like_dom_sf"/>
</dbReference>
<comment type="pathway">
    <text evidence="1">Secondary metabolite biosynthesis.</text>
</comment>
<evidence type="ECO:0000256" key="1">
    <source>
        <dbReference type="ARBA" id="ARBA00005179"/>
    </source>
</evidence>
<dbReference type="Gene3D" id="3.30.559.10">
    <property type="entry name" value="Chloramphenicol acetyltransferase-like domain"/>
    <property type="match status" value="2"/>
</dbReference>
<dbReference type="OrthoDB" id="21502at2759"/>
<evidence type="ECO:0000313" key="7">
    <source>
        <dbReference type="Proteomes" id="UP000630445"/>
    </source>
</evidence>
<name>A0A8H6QEV8_9EURO</name>
<reference evidence="6" key="1">
    <citation type="submission" date="2020-06" db="EMBL/GenBank/DDBJ databases">
        <title>Draft genome sequences of strains closely related to Aspergillus parafelis and Aspergillus hiratsukae.</title>
        <authorList>
            <person name="Dos Santos R.A.C."/>
            <person name="Rivero-Menendez O."/>
            <person name="Steenwyk J.L."/>
            <person name="Mead M.E."/>
            <person name="Goldman G.H."/>
            <person name="Alastruey-Izquierdo A."/>
            <person name="Rokas A."/>
        </authorList>
    </citation>
    <scope>NUCLEOTIDE SEQUENCE</scope>
    <source>
        <strain evidence="5">CNM-CM5793</strain>
        <strain evidence="6">CNM-CM6106</strain>
    </source>
</reference>
<evidence type="ECO:0000313" key="8">
    <source>
        <dbReference type="Proteomes" id="UP000662466"/>
    </source>
</evidence>
<dbReference type="InterPro" id="IPR051283">
    <property type="entry name" value="Sec_Metabolite_Acyltrans"/>
</dbReference>
<dbReference type="GO" id="GO:0016746">
    <property type="term" value="F:acyltransferase activity"/>
    <property type="evidence" value="ECO:0007669"/>
    <property type="project" value="UniProtKB-KW"/>
</dbReference>
<gene>
    <name evidence="5" type="ORF">CNMCM5793_003604</name>
    <name evidence="6" type="ORF">CNMCM6106_006170</name>
</gene>
<dbReference type="Pfam" id="PF02458">
    <property type="entry name" value="Transferase"/>
    <property type="match status" value="1"/>
</dbReference>
<dbReference type="EMBL" id="JACBAD010002109">
    <property type="protein sequence ID" value="KAF7115861.1"/>
    <property type="molecule type" value="Genomic_DNA"/>
</dbReference>
<organism evidence="6 8">
    <name type="scientific">Aspergillus hiratsukae</name>
    <dbReference type="NCBI Taxonomy" id="1194566"/>
    <lineage>
        <taxon>Eukaryota</taxon>
        <taxon>Fungi</taxon>
        <taxon>Dikarya</taxon>
        <taxon>Ascomycota</taxon>
        <taxon>Pezizomycotina</taxon>
        <taxon>Eurotiomycetes</taxon>
        <taxon>Eurotiomycetidae</taxon>
        <taxon>Eurotiales</taxon>
        <taxon>Aspergillaceae</taxon>
        <taxon>Aspergillus</taxon>
        <taxon>Aspergillus subgen. Fumigati</taxon>
    </lineage>
</organism>
<comment type="caution">
    <text evidence="6">The sequence shown here is derived from an EMBL/GenBank/DDBJ whole genome shotgun (WGS) entry which is preliminary data.</text>
</comment>
<comment type="similarity">
    <text evidence="2">Belongs to the plant acyltransferase family.</text>
</comment>
<dbReference type="PANTHER" id="PTHR31896">
    <property type="entry name" value="FAMILY REGULATORY PROTEIN, PUTATIVE (AFU_ORTHOLOGUE AFUA_3G14730)-RELATED"/>
    <property type="match status" value="1"/>
</dbReference>
<evidence type="ECO:0000256" key="4">
    <source>
        <dbReference type="ARBA" id="ARBA00023315"/>
    </source>
</evidence>
<dbReference type="AlphaFoldDB" id="A0A8H6QEV8"/>
<evidence type="ECO:0000313" key="6">
    <source>
        <dbReference type="EMBL" id="KAF7171821.1"/>
    </source>
</evidence>
<evidence type="ECO:0000313" key="5">
    <source>
        <dbReference type="EMBL" id="KAF7115861.1"/>
    </source>
</evidence>
<dbReference type="Proteomes" id="UP000630445">
    <property type="component" value="Unassembled WGS sequence"/>
</dbReference>
<protein>
    <submittedName>
        <fullName evidence="6">Uncharacterized protein</fullName>
    </submittedName>
</protein>
<evidence type="ECO:0000256" key="2">
    <source>
        <dbReference type="ARBA" id="ARBA00009861"/>
    </source>
</evidence>
<dbReference type="PANTHER" id="PTHR31896:SF69">
    <property type="entry name" value="FAMILY REGULATORY PROTEIN, PUTATIVE (AFU_ORTHOLOGUE AFUA_3G14730)-RELATED"/>
    <property type="match status" value="1"/>
</dbReference>
<accession>A0A8H6QEV8</accession>
<keyword evidence="7" id="KW-1185">Reference proteome</keyword>
<keyword evidence="4" id="KW-0012">Acyltransferase</keyword>
<dbReference type="Proteomes" id="UP000662466">
    <property type="component" value="Unassembled WGS sequence"/>
</dbReference>
<dbReference type="EMBL" id="JACBAF010001905">
    <property type="protein sequence ID" value="KAF7171821.1"/>
    <property type="molecule type" value="Genomic_DNA"/>
</dbReference>
<sequence length="506" mass="56830">MHMRVSQPRDSSPNLQSEVTESIRGAMQKFLGKPVTPPVVPTDEVVALRQGDSSSPLRENMFNLTLWFDDVLDVDKLSSALGRLVEIGNWRILGARLRANGGALEHHIPARYDEKRPGFTLTSASYAATLAKTLPQASYHPRVVCTAQQLDQLVQHAARPTKIDDWLYTDRPQLCLHVATFADATAITITWPHTMSDLSGIGVFLEAWTAILRGDETAVPELRPASEDPLATLGSRVPPQQFVHFHRQVKIPGLLRLAFRSTIERLFFPREEHRLVCVPHGFLAQLHAKAQEELHDIDGPAPGFVSESDVLLAWWVRAICAVLNPRPSQTILLVNIFDTRPILRETHLPPPSFYLGNAIANSYTLTTARRVLQDPLGRVAAEIRQALNQQRTLEQVEAQAALEKLTWERSNHPTYLGDGGMLFQVCANWGKARLYDMDFAGAMQGNPGPKKKPSFVHTTRYTHCSSWRNIGVVLGRDTGGNWWISWNLRAQLWPKLERWMEESVPT</sequence>